<dbReference type="AlphaFoldDB" id="A0A061BDV2"/>
<sequence>MATHARRACASGSASSSTSSVDPLPSSNALSATERSAICLLPQGEYDPWEYNANVLEAAAGDGGSIKWGELSNAPYLRKGPGKLVRWCTLAGASTGRLESCHLVPAEHGETIIKGLVEGNAVPAGMRHEAPANRFPLRHEFHRALDHGALHLLPTVDDVLARLAGEVMYYEQRKAADPAKLHQLVKLDPRLRARSHNTPSQPFLLARTANDLTENASSNNLALLPPIEILCSLNLLIAGMNGRLAQSEPVPLAVVEESETLALFAHLLYRIWHLREGDESHMDSIVRNVQHLVSALLPDHPLAPYLLHPTDHSIDTLPLLPQPNNTLRSSSHLTDPAQRLAPVGVAAETQSVSSDELLSEQDPALGLIVGTDVERAGRVRRQHRNWQGR</sequence>
<evidence type="ECO:0000256" key="1">
    <source>
        <dbReference type="SAM" id="MobiDB-lite"/>
    </source>
</evidence>
<dbReference type="EMBL" id="LK052951">
    <property type="protein sequence ID" value="CDR48116.1"/>
    <property type="molecule type" value="Genomic_DNA"/>
</dbReference>
<proteinExistence type="predicted"/>
<evidence type="ECO:0000313" key="2">
    <source>
        <dbReference type="EMBL" id="CDR48116.1"/>
    </source>
</evidence>
<feature type="region of interest" description="Disordered" evidence="1">
    <location>
        <begin position="1"/>
        <end position="28"/>
    </location>
</feature>
<reference evidence="2" key="1">
    <citation type="journal article" date="2014" name="Genome Announc.">
        <title>Draft genome sequence of Rhodosporidium toruloides CECT1137, an oleaginous yeast of biotechnological interest.</title>
        <authorList>
            <person name="Morin N."/>
            <person name="Calcas X."/>
            <person name="Devillers H."/>
            <person name="Durrens P."/>
            <person name="Sherman D.J."/>
            <person name="Nicaud J.-M."/>
            <person name="Neuveglise C."/>
        </authorList>
    </citation>
    <scope>NUCLEOTIDE SEQUENCE</scope>
    <source>
        <strain evidence="2">CECT1137</strain>
    </source>
</reference>
<gene>
    <name evidence="2" type="ORF">RHTO0S_16e01596g</name>
</gene>
<protein>
    <submittedName>
        <fullName evidence="2">RHTO0S16e01596g1_1</fullName>
    </submittedName>
</protein>
<organism evidence="2">
    <name type="scientific">Rhodotorula toruloides</name>
    <name type="common">Yeast</name>
    <name type="synonym">Rhodosporidium toruloides</name>
    <dbReference type="NCBI Taxonomy" id="5286"/>
    <lineage>
        <taxon>Eukaryota</taxon>
        <taxon>Fungi</taxon>
        <taxon>Dikarya</taxon>
        <taxon>Basidiomycota</taxon>
        <taxon>Pucciniomycotina</taxon>
        <taxon>Microbotryomycetes</taxon>
        <taxon>Sporidiobolales</taxon>
        <taxon>Sporidiobolaceae</taxon>
        <taxon>Rhodotorula</taxon>
    </lineage>
</organism>
<feature type="compositionally biased region" description="Low complexity" evidence="1">
    <location>
        <begin position="11"/>
        <end position="27"/>
    </location>
</feature>
<name>A0A061BDV2_RHOTO</name>
<dbReference type="OrthoDB" id="10532539at2759"/>
<accession>A0A061BDV2</accession>